<dbReference type="AlphaFoldDB" id="A0A5C6QBV7"/>
<dbReference type="EMBL" id="VOLT01000008">
    <property type="protein sequence ID" value="TWX66223.1"/>
    <property type="molecule type" value="Genomic_DNA"/>
</dbReference>
<comment type="caution">
    <text evidence="1">The sequence shown here is derived from an EMBL/GenBank/DDBJ whole genome shotgun (WGS) entry which is preliminary data.</text>
</comment>
<gene>
    <name evidence="1" type="ORF">ESZ36_15205</name>
</gene>
<protein>
    <submittedName>
        <fullName evidence="1">Aspartate aminotransferase family protein</fullName>
        <ecNumber evidence="1">2.6.1.18</ecNumber>
    </submittedName>
</protein>
<name>A0A5C6QBV7_9GAMM</name>
<dbReference type="Proteomes" id="UP000321822">
    <property type="component" value="Unassembled WGS sequence"/>
</dbReference>
<proteinExistence type="predicted"/>
<reference evidence="1 2" key="1">
    <citation type="submission" date="2019-07" db="EMBL/GenBank/DDBJ databases">
        <title>Genomes of sea-ice associated Colwellia species.</title>
        <authorList>
            <person name="Bowman J.P."/>
        </authorList>
    </citation>
    <scope>NUCLEOTIDE SEQUENCE [LARGE SCALE GENOMIC DNA]</scope>
    <source>
        <strain evidence="1 2">ACAM 459</strain>
    </source>
</reference>
<keyword evidence="1" id="KW-0808">Transferase</keyword>
<keyword evidence="2" id="KW-1185">Reference proteome</keyword>
<organism evidence="1 2">
    <name type="scientific">Colwellia demingiae</name>
    <dbReference type="NCBI Taxonomy" id="89401"/>
    <lineage>
        <taxon>Bacteria</taxon>
        <taxon>Pseudomonadati</taxon>
        <taxon>Pseudomonadota</taxon>
        <taxon>Gammaproteobacteria</taxon>
        <taxon>Alteromonadales</taxon>
        <taxon>Colwelliaceae</taxon>
        <taxon>Colwellia</taxon>
    </lineage>
</organism>
<dbReference type="EC" id="2.6.1.18" evidence="1"/>
<feature type="non-terminal residue" evidence="1">
    <location>
        <position position="54"/>
    </location>
</feature>
<dbReference type="InterPro" id="IPR015424">
    <property type="entry name" value="PyrdxlP-dep_Trfase"/>
</dbReference>
<keyword evidence="1" id="KW-0032">Aminotransferase</keyword>
<accession>A0A5C6QBV7</accession>
<evidence type="ECO:0000313" key="2">
    <source>
        <dbReference type="Proteomes" id="UP000321822"/>
    </source>
</evidence>
<dbReference type="InterPro" id="IPR015422">
    <property type="entry name" value="PyrdxlP-dep_Trfase_small"/>
</dbReference>
<dbReference type="GO" id="GO:0016223">
    <property type="term" value="F:beta-alanine:pyruvate transaminase activity"/>
    <property type="evidence" value="ECO:0007669"/>
    <property type="project" value="UniProtKB-EC"/>
</dbReference>
<dbReference type="Gene3D" id="3.90.1150.10">
    <property type="entry name" value="Aspartate Aminotransferase, domain 1"/>
    <property type="match status" value="1"/>
</dbReference>
<sequence>MNNNQTKHGITQAQLDAHWMAFTGNREFKKDPRIIVSAEGNYYTDADGRRIFDG</sequence>
<dbReference type="SUPFAM" id="SSF53383">
    <property type="entry name" value="PLP-dependent transferases"/>
    <property type="match status" value="1"/>
</dbReference>
<evidence type="ECO:0000313" key="1">
    <source>
        <dbReference type="EMBL" id="TWX66223.1"/>
    </source>
</evidence>